<dbReference type="InterPro" id="IPR026893">
    <property type="entry name" value="Tyr/Ser_Pase_IphP-type"/>
</dbReference>
<organism evidence="2 3">
    <name type="scientific">Kaistia terrae</name>
    <dbReference type="NCBI Taxonomy" id="537017"/>
    <lineage>
        <taxon>Bacteria</taxon>
        <taxon>Pseudomonadati</taxon>
        <taxon>Pseudomonadota</taxon>
        <taxon>Alphaproteobacteria</taxon>
        <taxon>Hyphomicrobiales</taxon>
        <taxon>Kaistiaceae</taxon>
        <taxon>Kaistia</taxon>
    </lineage>
</organism>
<dbReference type="PANTHER" id="PTHR31126">
    <property type="entry name" value="TYROSINE-PROTEIN PHOSPHATASE"/>
    <property type="match status" value="1"/>
</dbReference>
<dbReference type="Gene3D" id="3.90.190.10">
    <property type="entry name" value="Protein tyrosine phosphatase superfamily"/>
    <property type="match status" value="1"/>
</dbReference>
<dbReference type="PROSITE" id="PS00383">
    <property type="entry name" value="TYR_PHOSPHATASE_1"/>
    <property type="match status" value="1"/>
</dbReference>
<dbReference type="InterPro" id="IPR016130">
    <property type="entry name" value="Tyr_Pase_AS"/>
</dbReference>
<reference evidence="3" key="1">
    <citation type="journal article" date="2019" name="Int. J. Syst. Evol. Microbiol.">
        <title>The Global Catalogue of Microorganisms (GCM) 10K type strain sequencing project: providing services to taxonomists for standard genome sequencing and annotation.</title>
        <authorList>
            <consortium name="The Broad Institute Genomics Platform"/>
            <consortium name="The Broad Institute Genome Sequencing Center for Infectious Disease"/>
            <person name="Wu L."/>
            <person name="Ma J."/>
        </authorList>
    </citation>
    <scope>NUCLEOTIDE SEQUENCE [LARGE SCALE GENOMIC DNA]</scope>
    <source>
        <strain evidence="3">KACC 12633</strain>
    </source>
</reference>
<sequence>MSNKRFWTIGGVLLALPLSVCLYVGILVLAGNFHSVVAGELYRSAQPSSEQLGRYVRDYGIRTVINLPGANDAASWYQAEIAESHHLGIDRKDFRMSSRAELSQGEAAALIDLFQTSRKPILIHCADGSDRTGLASALYLAAVAKQGEEAAEGQISIRYGHLAIALSPTWPTDMSFEDLEPWLGFHDS</sequence>
<dbReference type="SUPFAM" id="SSF52799">
    <property type="entry name" value="(Phosphotyrosine protein) phosphatases II"/>
    <property type="match status" value="1"/>
</dbReference>
<evidence type="ECO:0000313" key="3">
    <source>
        <dbReference type="Proteomes" id="UP001596150"/>
    </source>
</evidence>
<dbReference type="Pfam" id="PF13350">
    <property type="entry name" value="Y_phosphatase3"/>
    <property type="match status" value="1"/>
</dbReference>
<gene>
    <name evidence="2" type="ORF">ACFPP9_17770</name>
</gene>
<dbReference type="InterPro" id="IPR029021">
    <property type="entry name" value="Prot-tyrosine_phosphatase-like"/>
</dbReference>
<accession>A0ABW0Q131</accession>
<dbReference type="EMBL" id="JBHSML010000011">
    <property type="protein sequence ID" value="MFC5517632.1"/>
    <property type="molecule type" value="Genomic_DNA"/>
</dbReference>
<proteinExistence type="inferred from homology"/>
<dbReference type="PANTHER" id="PTHR31126:SF72">
    <property type="entry name" value="DUAL SPECIFICITY PROTEIN PHOSPHATASE TPBA"/>
    <property type="match status" value="1"/>
</dbReference>
<comment type="similarity">
    <text evidence="1">Belongs to the protein-tyrosine phosphatase family.</text>
</comment>
<name>A0ABW0Q131_9HYPH</name>
<evidence type="ECO:0000256" key="1">
    <source>
        <dbReference type="ARBA" id="ARBA00009580"/>
    </source>
</evidence>
<dbReference type="RefSeq" id="WP_266345674.1">
    <property type="nucleotide sequence ID" value="NZ_JAPKNH010000010.1"/>
</dbReference>
<protein>
    <submittedName>
        <fullName evidence="2">Tyrosine-protein phosphatase</fullName>
    </submittedName>
</protein>
<dbReference type="Proteomes" id="UP001596150">
    <property type="component" value="Unassembled WGS sequence"/>
</dbReference>
<evidence type="ECO:0000313" key="2">
    <source>
        <dbReference type="EMBL" id="MFC5517632.1"/>
    </source>
</evidence>
<comment type="caution">
    <text evidence="2">The sequence shown here is derived from an EMBL/GenBank/DDBJ whole genome shotgun (WGS) entry which is preliminary data.</text>
</comment>
<keyword evidence="3" id="KW-1185">Reference proteome</keyword>